<dbReference type="SUPFAM" id="SSF48726">
    <property type="entry name" value="Immunoglobulin"/>
    <property type="match status" value="2"/>
</dbReference>
<evidence type="ECO:0000259" key="2">
    <source>
        <dbReference type="PROSITE" id="PS50835"/>
    </source>
</evidence>
<dbReference type="GO" id="GO:0004672">
    <property type="term" value="F:protein kinase activity"/>
    <property type="evidence" value="ECO:0007669"/>
    <property type="project" value="TreeGrafter"/>
</dbReference>
<feature type="region of interest" description="Disordered" evidence="1">
    <location>
        <begin position="204"/>
        <end position="224"/>
    </location>
</feature>
<evidence type="ECO:0000313" key="3">
    <source>
        <dbReference type="Ensembl" id="ENSNFUP00015015968.1"/>
    </source>
</evidence>
<dbReference type="Ensembl" id="ENSNFUT00015016726.1">
    <property type="protein sequence ID" value="ENSNFUP00015015968.1"/>
    <property type="gene ID" value="ENSNFUG00015007672.1"/>
</dbReference>
<dbReference type="InterPro" id="IPR007110">
    <property type="entry name" value="Ig-like_dom"/>
</dbReference>
<dbReference type="SMART" id="SM00408">
    <property type="entry name" value="IGc2"/>
    <property type="match status" value="2"/>
</dbReference>
<dbReference type="InterPro" id="IPR003599">
    <property type="entry name" value="Ig_sub"/>
</dbReference>
<dbReference type="Pfam" id="PF09042">
    <property type="entry name" value="Titin_Z"/>
    <property type="match status" value="1"/>
</dbReference>
<accession>A0A8C6L7J3</accession>
<dbReference type="Gene3D" id="2.60.40.10">
    <property type="entry name" value="Immunoglobulins"/>
    <property type="match status" value="2"/>
</dbReference>
<dbReference type="AlphaFoldDB" id="A0A8C6L7J3"/>
<protein>
    <recommendedName>
        <fullName evidence="2">Ig-like domain-containing protein</fullName>
    </recommendedName>
</protein>
<keyword evidence="4" id="KW-1185">Reference proteome</keyword>
<evidence type="ECO:0000256" key="1">
    <source>
        <dbReference type="SAM" id="MobiDB-lite"/>
    </source>
</evidence>
<dbReference type="Pfam" id="PF07679">
    <property type="entry name" value="I-set"/>
    <property type="match status" value="2"/>
</dbReference>
<dbReference type="PANTHER" id="PTHR47633">
    <property type="entry name" value="IMMUNOGLOBULIN"/>
    <property type="match status" value="1"/>
</dbReference>
<feature type="compositionally biased region" description="Low complexity" evidence="1">
    <location>
        <begin position="292"/>
        <end position="301"/>
    </location>
</feature>
<feature type="region of interest" description="Disordered" evidence="1">
    <location>
        <begin position="392"/>
        <end position="418"/>
    </location>
</feature>
<sequence length="437" mass="47185">MSTQAPTFTQPLQSVVALEGSAATFEAQVSGSPVPEVSWFREGQVLSTTALPGVQISFSDGRAVLRIPAVTEAHSGRFSVRATNGAGQATSTAELLVTAETAPPTFLQRLQSSTVRQGSQVRLSARVTGIPIPVVKFYREGAEIQSSTDFRILQDGDLYSLLIAEAFPEDSGTYSVTASNSSGRATSTAELQVQGEEIVPIKKSKSTMSTTQMETSETRMERKVETSFQTTAMMEMQVEGGMMTQHVAHKTPPRVPPKPLSRSPPSFVSKVTGGRQQSLSPVRHVKGPTPTPVRSVSPSSKVSMFPIKPVRSPVMTRKQVSASSEVLPPWKQEDYVAEGYTSLTSMSSISAQIHLEQQWEHQVASSREAEGDKKAEAVAAVVAAVDLARVRQSPSQEGVLTQEDQEIKKGKKQQGLQDDAIKTTVEADQIQKVQLVF</sequence>
<feature type="region of interest" description="Disordered" evidence="1">
    <location>
        <begin position="250"/>
        <end position="301"/>
    </location>
</feature>
<dbReference type="InterPro" id="IPR013098">
    <property type="entry name" value="Ig_I-set"/>
</dbReference>
<dbReference type="InterPro" id="IPR003598">
    <property type="entry name" value="Ig_sub2"/>
</dbReference>
<evidence type="ECO:0000313" key="4">
    <source>
        <dbReference type="Proteomes" id="UP000694548"/>
    </source>
</evidence>
<proteinExistence type="predicted"/>
<name>A0A8C6L7J3_NOTFU</name>
<dbReference type="PANTHER" id="PTHR47633:SF4">
    <property type="entry name" value="MYOPALLADIN ISOFORM X1"/>
    <property type="match status" value="1"/>
</dbReference>
<reference evidence="3" key="1">
    <citation type="submission" date="2014-08" db="EMBL/GenBank/DDBJ databases">
        <authorList>
            <person name="Senf B."/>
            <person name="Petzold A."/>
            <person name="Downie B.R."/>
            <person name="Koch P."/>
            <person name="Platzer M."/>
        </authorList>
    </citation>
    <scope>NUCLEOTIDE SEQUENCE [LARGE SCALE GENOMIC DNA]</scope>
    <source>
        <strain evidence="3">GRZ</strain>
    </source>
</reference>
<dbReference type="InterPro" id="IPR013783">
    <property type="entry name" value="Ig-like_fold"/>
</dbReference>
<dbReference type="InterPro" id="IPR036179">
    <property type="entry name" value="Ig-like_dom_sf"/>
</dbReference>
<dbReference type="InterPro" id="IPR015129">
    <property type="entry name" value="Titin_Z_rpt"/>
</dbReference>
<dbReference type="PROSITE" id="PS50835">
    <property type="entry name" value="IG_LIKE"/>
    <property type="match status" value="2"/>
</dbReference>
<feature type="domain" description="Ig-like" evidence="2">
    <location>
        <begin position="6"/>
        <end position="98"/>
    </location>
</feature>
<feature type="compositionally biased region" description="Low complexity" evidence="1">
    <location>
        <begin position="206"/>
        <end position="215"/>
    </location>
</feature>
<dbReference type="FunFam" id="2.60.40.10:FF:000476">
    <property type="entry name" value="titin isoform X1"/>
    <property type="match status" value="1"/>
</dbReference>
<dbReference type="SMART" id="SM00409">
    <property type="entry name" value="IG"/>
    <property type="match status" value="2"/>
</dbReference>
<feature type="domain" description="Ig-like" evidence="2">
    <location>
        <begin position="104"/>
        <end position="192"/>
    </location>
</feature>
<organism evidence="3 4">
    <name type="scientific">Nothobranchius furzeri</name>
    <name type="common">Turquoise killifish</name>
    <dbReference type="NCBI Taxonomy" id="105023"/>
    <lineage>
        <taxon>Eukaryota</taxon>
        <taxon>Metazoa</taxon>
        <taxon>Chordata</taxon>
        <taxon>Craniata</taxon>
        <taxon>Vertebrata</taxon>
        <taxon>Euteleostomi</taxon>
        <taxon>Actinopterygii</taxon>
        <taxon>Neopterygii</taxon>
        <taxon>Teleostei</taxon>
        <taxon>Neoteleostei</taxon>
        <taxon>Acanthomorphata</taxon>
        <taxon>Ovalentaria</taxon>
        <taxon>Atherinomorphae</taxon>
        <taxon>Cyprinodontiformes</taxon>
        <taxon>Nothobranchiidae</taxon>
        <taxon>Nothobranchius</taxon>
    </lineage>
</organism>
<dbReference type="Proteomes" id="UP000694548">
    <property type="component" value="Chromosome sgr08"/>
</dbReference>
<dbReference type="GeneTree" id="ENSGT01150000286978"/>
<reference evidence="3" key="2">
    <citation type="submission" date="2025-08" db="UniProtKB">
        <authorList>
            <consortium name="Ensembl"/>
        </authorList>
    </citation>
    <scope>IDENTIFICATION</scope>
</reference>
<dbReference type="FunFam" id="2.60.40.10:FF:000629">
    <property type="entry name" value="Titin b"/>
    <property type="match status" value="1"/>
</dbReference>
<reference evidence="3" key="3">
    <citation type="submission" date="2025-09" db="UniProtKB">
        <authorList>
            <consortium name="Ensembl"/>
        </authorList>
    </citation>
    <scope>IDENTIFICATION</scope>
</reference>